<evidence type="ECO:0000259" key="13">
    <source>
        <dbReference type="PROSITE" id="PS50109"/>
    </source>
</evidence>
<dbReference type="HOGENOM" id="CLU_000650_3_6_5"/>
<dbReference type="InterPro" id="IPR037006">
    <property type="entry name" value="CheA-like_homodim_sf"/>
</dbReference>
<evidence type="ECO:0000313" key="16">
    <source>
        <dbReference type="EMBL" id="ADL00426.1"/>
    </source>
</evidence>
<dbReference type="GO" id="GO:0005737">
    <property type="term" value="C:cytoplasm"/>
    <property type="evidence" value="ECO:0007669"/>
    <property type="project" value="InterPro"/>
</dbReference>
<keyword evidence="9" id="KW-0067">ATP-binding</keyword>
<dbReference type="Pfam" id="PF02518">
    <property type="entry name" value="HATPase_c"/>
    <property type="match status" value="1"/>
</dbReference>
<accession>D9QNZ3</accession>
<dbReference type="EMBL" id="CP002102">
    <property type="protein sequence ID" value="ADL00426.1"/>
    <property type="molecule type" value="Genomic_DNA"/>
</dbReference>
<evidence type="ECO:0000313" key="17">
    <source>
        <dbReference type="Proteomes" id="UP000002696"/>
    </source>
</evidence>
<evidence type="ECO:0000256" key="12">
    <source>
        <dbReference type="PROSITE-ProRule" id="PRU00110"/>
    </source>
</evidence>
<dbReference type="Gene3D" id="1.20.120.160">
    <property type="entry name" value="HPT domain"/>
    <property type="match status" value="1"/>
</dbReference>
<dbReference type="CDD" id="cd16916">
    <property type="entry name" value="HATPase_CheA-like"/>
    <property type="match status" value="1"/>
</dbReference>
<dbReference type="SMART" id="SM00073">
    <property type="entry name" value="HPT"/>
    <property type="match status" value="1"/>
</dbReference>
<dbReference type="EC" id="2.7.13.3" evidence="2"/>
<keyword evidence="4" id="KW-0145">Chemotaxis</keyword>
<gene>
    <name evidence="16" type="ordered locus">Bresu_1114</name>
</gene>
<dbReference type="eggNOG" id="COG2198">
    <property type="taxonomic scope" value="Bacteria"/>
</dbReference>
<sequence length="713" mass="75129">MDPMEAIKATFFQECDELLGDLEAGLLTLETGGGDEETVNAVFRAVHSVKGGAGAFGLEPLVRFAHVFETTMDAVRSGSLAPEQHVIQVLLRAADHLADHVNAAKSGGAPMGDGEAMIVAELEALVGGGEPGAGPATEATLPVADEFGFTPMMLSLDPEPEAAPESDPVWCVRFTPKDVMYRNANDALPLIRELARLGSLSVTCDMNVPLLDALDPLGAYLTWTVTLTTDATRDRIVDVFEFVDGDCLFEVEPVAPEPAPAAVEDEMPGFTPVAAAITLDPEPTAPAAAPSPVPAAAPEAAAANDAKSADAQVQATIRVELDRVDRLIDLVGELVINQAMLAQRVMESGVARSSNIALGLDDLEQLTREIQDSVMAIRAQPVKSVFQRMPRLAREVAAMTGKRVRIITEGEGTEVDKTVIERLAEPLTHMLRNSIDHGLETPEERRAAGKPEEGVVKLAAMHRSGRIVIEISDDGRGINRERVRDIAIQRGLIEASAVLSDEEVDNLIFAPGFSTAATISDVSGRGVGMDVVKRSIQALGGRITILSRPGQGSTFTMSLPLTLAVLDGMVVTAGEQTLVVPITAIVESLQPKAGDVQALGPSGHVLSVRGAYVPMIDVAESMGWTETPAVGPGVTLLVESGMGGLAALRVDAIQGQRQVVIKSLELNYQQVEGIAAATILGDGRVALILDVDALINLRKRAAPSAPPQLAIAS</sequence>
<dbReference type="Gene3D" id="3.30.565.10">
    <property type="entry name" value="Histidine kinase-like ATPase, C-terminal domain"/>
    <property type="match status" value="1"/>
</dbReference>
<dbReference type="Gene3D" id="2.30.30.40">
    <property type="entry name" value="SH3 Domains"/>
    <property type="match status" value="1"/>
</dbReference>
<dbReference type="GO" id="GO:0005524">
    <property type="term" value="F:ATP binding"/>
    <property type="evidence" value="ECO:0007669"/>
    <property type="project" value="UniProtKB-KW"/>
</dbReference>
<proteinExistence type="predicted"/>
<comment type="function">
    <text evidence="11">Involved in the transmission of sensory signals from the chemoreceptors to the flagellar motors. CheA is autophosphorylated; it can transfer its phosphate group to either CheB or CheY.</text>
</comment>
<dbReference type="SUPFAM" id="SSF50341">
    <property type="entry name" value="CheW-like"/>
    <property type="match status" value="1"/>
</dbReference>
<evidence type="ECO:0000256" key="8">
    <source>
        <dbReference type="ARBA" id="ARBA00022777"/>
    </source>
</evidence>
<dbReference type="SUPFAM" id="SSF47226">
    <property type="entry name" value="Histidine-containing phosphotransfer domain, HPT domain"/>
    <property type="match status" value="1"/>
</dbReference>
<keyword evidence="10" id="KW-0902">Two-component regulatory system</keyword>
<dbReference type="Gene3D" id="1.10.287.560">
    <property type="entry name" value="Histidine kinase CheA-like, homodimeric domain"/>
    <property type="match status" value="1"/>
</dbReference>
<dbReference type="InterPro" id="IPR036890">
    <property type="entry name" value="HATPase_C_sf"/>
</dbReference>
<keyword evidence="5 12" id="KW-0597">Phosphoprotein</keyword>
<dbReference type="CDD" id="cd00088">
    <property type="entry name" value="HPT"/>
    <property type="match status" value="1"/>
</dbReference>
<evidence type="ECO:0000256" key="1">
    <source>
        <dbReference type="ARBA" id="ARBA00000085"/>
    </source>
</evidence>
<dbReference type="SUPFAM" id="SSF55874">
    <property type="entry name" value="ATPase domain of HSP90 chaperone/DNA topoisomerase II/histidine kinase"/>
    <property type="match status" value="1"/>
</dbReference>
<evidence type="ECO:0000259" key="15">
    <source>
        <dbReference type="PROSITE" id="PS50894"/>
    </source>
</evidence>
<evidence type="ECO:0000256" key="2">
    <source>
        <dbReference type="ARBA" id="ARBA00012438"/>
    </source>
</evidence>
<keyword evidence="17" id="KW-1185">Reference proteome</keyword>
<dbReference type="PROSITE" id="PS50851">
    <property type="entry name" value="CHEW"/>
    <property type="match status" value="1"/>
</dbReference>
<dbReference type="SMART" id="SM01231">
    <property type="entry name" value="H-kinase_dim"/>
    <property type="match status" value="1"/>
</dbReference>
<evidence type="ECO:0000256" key="10">
    <source>
        <dbReference type="ARBA" id="ARBA00023012"/>
    </source>
</evidence>
<dbReference type="CDD" id="cd00731">
    <property type="entry name" value="CheA_reg"/>
    <property type="match status" value="1"/>
</dbReference>
<feature type="domain" description="HPt" evidence="15">
    <location>
        <begin position="1"/>
        <end position="104"/>
    </location>
</feature>
<dbReference type="PANTHER" id="PTHR43395">
    <property type="entry name" value="SENSOR HISTIDINE KINASE CHEA"/>
    <property type="match status" value="1"/>
</dbReference>
<dbReference type="InParanoid" id="D9QNZ3"/>
<dbReference type="InterPro" id="IPR036641">
    <property type="entry name" value="HPT_dom_sf"/>
</dbReference>
<evidence type="ECO:0000259" key="14">
    <source>
        <dbReference type="PROSITE" id="PS50851"/>
    </source>
</evidence>
<evidence type="ECO:0000256" key="6">
    <source>
        <dbReference type="ARBA" id="ARBA00022679"/>
    </source>
</evidence>
<dbReference type="OrthoDB" id="9803176at2"/>
<dbReference type="eggNOG" id="COG0643">
    <property type="taxonomic scope" value="Bacteria"/>
</dbReference>
<dbReference type="GO" id="GO:0000155">
    <property type="term" value="F:phosphorelay sensor kinase activity"/>
    <property type="evidence" value="ECO:0007669"/>
    <property type="project" value="InterPro"/>
</dbReference>
<dbReference type="AlphaFoldDB" id="D9QNZ3"/>
<feature type="domain" description="CheW-like" evidence="14">
    <location>
        <begin position="565"/>
        <end position="700"/>
    </location>
</feature>
<dbReference type="PROSITE" id="PS50894">
    <property type="entry name" value="HPT"/>
    <property type="match status" value="1"/>
</dbReference>
<protein>
    <recommendedName>
        <fullName evidence="3">Chemotaxis protein CheA</fullName>
        <ecNumber evidence="2">2.7.13.3</ecNumber>
    </recommendedName>
</protein>
<dbReference type="BioCyc" id="BSUB633149:G1GM8-1112-MONOMER"/>
<dbReference type="STRING" id="633149.Bresu_1114"/>
<dbReference type="SMART" id="SM00387">
    <property type="entry name" value="HATPase_c"/>
    <property type="match status" value="1"/>
</dbReference>
<dbReference type="PRINTS" id="PR00344">
    <property type="entry name" value="BCTRLSENSOR"/>
</dbReference>
<dbReference type="Pfam" id="PF01584">
    <property type="entry name" value="CheW"/>
    <property type="match status" value="1"/>
</dbReference>
<dbReference type="FunFam" id="2.30.30.40:FF:000048">
    <property type="entry name" value="Chemotaxis protein CheA, putative"/>
    <property type="match status" value="1"/>
</dbReference>
<name>D9QNZ3_BRESC</name>
<evidence type="ECO:0000256" key="5">
    <source>
        <dbReference type="ARBA" id="ARBA00022553"/>
    </source>
</evidence>
<dbReference type="PANTHER" id="PTHR43395:SF10">
    <property type="entry name" value="CHEMOTAXIS PROTEIN CHEA"/>
    <property type="match status" value="1"/>
</dbReference>
<dbReference type="Pfam" id="PF02895">
    <property type="entry name" value="H-kinase_dim"/>
    <property type="match status" value="1"/>
</dbReference>
<dbReference type="InterPro" id="IPR004358">
    <property type="entry name" value="Sig_transdc_His_kin-like_C"/>
</dbReference>
<evidence type="ECO:0000256" key="3">
    <source>
        <dbReference type="ARBA" id="ARBA00021495"/>
    </source>
</evidence>
<feature type="domain" description="Histidine kinase" evidence="13">
    <location>
        <begin position="312"/>
        <end position="563"/>
    </location>
</feature>
<dbReference type="InterPro" id="IPR036097">
    <property type="entry name" value="HisK_dim/P_sf"/>
</dbReference>
<dbReference type="InterPro" id="IPR004105">
    <property type="entry name" value="CheA-like_dim"/>
</dbReference>
<dbReference type="InterPro" id="IPR002545">
    <property type="entry name" value="CheW-lke_dom"/>
</dbReference>
<dbReference type="Proteomes" id="UP000002696">
    <property type="component" value="Chromosome"/>
</dbReference>
<dbReference type="KEGG" id="bsb:Bresu_1114"/>
<dbReference type="GO" id="GO:0006935">
    <property type="term" value="P:chemotaxis"/>
    <property type="evidence" value="ECO:0007669"/>
    <property type="project" value="UniProtKB-KW"/>
</dbReference>
<dbReference type="SUPFAM" id="SSF47384">
    <property type="entry name" value="Homodimeric domain of signal transducing histidine kinase"/>
    <property type="match status" value="1"/>
</dbReference>
<comment type="catalytic activity">
    <reaction evidence="1">
        <text>ATP + protein L-histidine = ADP + protein N-phospho-L-histidine.</text>
        <dbReference type="EC" id="2.7.13.3"/>
    </reaction>
</comment>
<keyword evidence="7" id="KW-0547">Nucleotide-binding</keyword>
<dbReference type="Pfam" id="PF01627">
    <property type="entry name" value="Hpt"/>
    <property type="match status" value="1"/>
</dbReference>
<evidence type="ECO:0000256" key="4">
    <source>
        <dbReference type="ARBA" id="ARBA00022500"/>
    </source>
</evidence>
<dbReference type="RefSeq" id="WP_013268529.1">
    <property type="nucleotide sequence ID" value="NC_014375.1"/>
</dbReference>
<keyword evidence="6" id="KW-0808">Transferase</keyword>
<dbReference type="InterPro" id="IPR005467">
    <property type="entry name" value="His_kinase_dom"/>
</dbReference>
<dbReference type="InterPro" id="IPR036061">
    <property type="entry name" value="CheW-like_dom_sf"/>
</dbReference>
<dbReference type="InterPro" id="IPR003594">
    <property type="entry name" value="HATPase_dom"/>
</dbReference>
<dbReference type="PROSITE" id="PS50109">
    <property type="entry name" value="HIS_KIN"/>
    <property type="match status" value="1"/>
</dbReference>
<keyword evidence="8 16" id="KW-0418">Kinase</keyword>
<reference evidence="17" key="1">
    <citation type="journal article" date="2011" name="J. Bacteriol.">
        <title>Genome sequences of eight morphologically diverse alphaproteobacteria.</title>
        <authorList>
            <consortium name="US DOE Joint Genome Institute"/>
            <person name="Brown P.J."/>
            <person name="Kysela D.T."/>
            <person name="Buechlein A."/>
            <person name="Hemmerich C."/>
            <person name="Brun Y.V."/>
        </authorList>
    </citation>
    <scope>NUCLEOTIDE SEQUENCE [LARGE SCALE GENOMIC DNA]</scope>
    <source>
        <strain evidence="17">ATCC 15264 / DSM 4735 / LMG 14903 / NBRC 16000 / CB 81</strain>
    </source>
</reference>
<evidence type="ECO:0000256" key="9">
    <source>
        <dbReference type="ARBA" id="ARBA00022840"/>
    </source>
</evidence>
<organism evidence="16 17">
    <name type="scientific">Brevundimonas subvibrioides (strain ATCC 15264 / DSM 4735 / LMG 14903 / NBRC 16000 / CB 81)</name>
    <name type="common">Caulobacter subvibrioides</name>
    <dbReference type="NCBI Taxonomy" id="633149"/>
    <lineage>
        <taxon>Bacteria</taxon>
        <taxon>Pseudomonadati</taxon>
        <taxon>Pseudomonadota</taxon>
        <taxon>Alphaproteobacteria</taxon>
        <taxon>Caulobacterales</taxon>
        <taxon>Caulobacteraceae</taxon>
        <taxon>Brevundimonas</taxon>
    </lineage>
</organism>
<feature type="modified residue" description="Phosphohistidine" evidence="12">
    <location>
        <position position="47"/>
    </location>
</feature>
<evidence type="ECO:0000256" key="7">
    <source>
        <dbReference type="ARBA" id="ARBA00022741"/>
    </source>
</evidence>
<dbReference type="FunCoup" id="D9QNZ3">
    <property type="interactions" value="225"/>
</dbReference>
<dbReference type="SMART" id="SM00260">
    <property type="entry name" value="CheW"/>
    <property type="match status" value="1"/>
</dbReference>
<dbReference type="FunFam" id="3.30.565.10:FF:000016">
    <property type="entry name" value="Chemotaxis protein CheA, putative"/>
    <property type="match status" value="1"/>
</dbReference>
<evidence type="ECO:0000256" key="11">
    <source>
        <dbReference type="ARBA" id="ARBA00035100"/>
    </source>
</evidence>
<dbReference type="InterPro" id="IPR051315">
    <property type="entry name" value="Bact_Chemotaxis_CheA"/>
</dbReference>
<dbReference type="InterPro" id="IPR008207">
    <property type="entry name" value="Sig_transdc_His_kin_Hpt_dom"/>
</dbReference>